<dbReference type="Pfam" id="PF09430">
    <property type="entry name" value="EMC7_beta-sandw"/>
    <property type="match status" value="1"/>
</dbReference>
<evidence type="ECO:0000313" key="13">
    <source>
        <dbReference type="EMBL" id="CCA72339.1"/>
    </source>
</evidence>
<dbReference type="EMBL" id="CAFZ01000159">
    <property type="protein sequence ID" value="CCA72339.1"/>
    <property type="molecule type" value="Genomic_DNA"/>
</dbReference>
<feature type="signal peptide" evidence="11">
    <location>
        <begin position="1"/>
        <end position="23"/>
    </location>
</feature>
<dbReference type="OrthoDB" id="27095at2759"/>
<organism evidence="13 14">
    <name type="scientific">Serendipita indica (strain DSM 11827)</name>
    <name type="common">Root endophyte fungus</name>
    <name type="synonym">Piriformospora indica</name>
    <dbReference type="NCBI Taxonomy" id="1109443"/>
    <lineage>
        <taxon>Eukaryota</taxon>
        <taxon>Fungi</taxon>
        <taxon>Dikarya</taxon>
        <taxon>Basidiomycota</taxon>
        <taxon>Agaricomycotina</taxon>
        <taxon>Agaricomycetes</taxon>
        <taxon>Sebacinales</taxon>
        <taxon>Serendipitaceae</taxon>
        <taxon>Serendipita</taxon>
    </lineage>
</organism>
<dbReference type="GO" id="GO:0000272">
    <property type="term" value="P:polysaccharide catabolic process"/>
    <property type="evidence" value="ECO:0007669"/>
    <property type="project" value="UniProtKB-KW"/>
</dbReference>
<evidence type="ECO:0000256" key="9">
    <source>
        <dbReference type="SAM" id="MobiDB-lite"/>
    </source>
</evidence>
<proteinExistence type="inferred from homology"/>
<dbReference type="FunCoup" id="G4TLZ6">
    <property type="interactions" value="59"/>
</dbReference>
<keyword evidence="7" id="KW-0119">Carbohydrate metabolism</keyword>
<feature type="chain" id="PRO_5003469234" description="ER membrane protein complex subunit 7 beta-sandwich domain-containing protein" evidence="11">
    <location>
        <begin position="24"/>
        <end position="228"/>
    </location>
</feature>
<dbReference type="InterPro" id="IPR013784">
    <property type="entry name" value="Carb-bd-like_fold"/>
</dbReference>
<comment type="subcellular location">
    <subcellularLocation>
        <location evidence="1">Membrane</location>
        <topology evidence="1">Single-pass membrane protein</topology>
    </subcellularLocation>
</comment>
<gene>
    <name evidence="13" type="ORF">PIIN_06273</name>
</gene>
<evidence type="ECO:0000259" key="12">
    <source>
        <dbReference type="Pfam" id="PF09430"/>
    </source>
</evidence>
<comment type="caution">
    <text evidence="13">The sequence shown here is derived from an EMBL/GenBank/DDBJ whole genome shotgun (WGS) entry which is preliminary data.</text>
</comment>
<evidence type="ECO:0000256" key="2">
    <source>
        <dbReference type="ARBA" id="ARBA00008880"/>
    </source>
</evidence>
<dbReference type="eggNOG" id="KOG3306">
    <property type="taxonomic scope" value="Eukaryota"/>
</dbReference>
<dbReference type="OMA" id="MMLAMPY"/>
<keyword evidence="3 10" id="KW-0812">Transmembrane</keyword>
<evidence type="ECO:0000256" key="4">
    <source>
        <dbReference type="ARBA" id="ARBA00022729"/>
    </source>
</evidence>
<dbReference type="GO" id="GO:0030246">
    <property type="term" value="F:carbohydrate binding"/>
    <property type="evidence" value="ECO:0007669"/>
    <property type="project" value="InterPro"/>
</dbReference>
<sequence>MRFWQISGLYTSLLLSLATLVSAVDIKGKIVDNEAMHIDLKSLSATRVVLDDGTYSGWVTRNGNFHIPHVPPGTYILTVLSPQHWFDQLRIDVLPSSDLPEVRPYLPGTPLYSSTAQHITLPYPLHLEPKRKLDFFVPQESFNALALLKSPMVIMMIITAGMALGVPYLMKNLDPETLKEINEQHQKIAQVQSSGLSGLMNVATSGLQEEERPASGGKPKGGKAVKRR</sequence>
<evidence type="ECO:0000256" key="3">
    <source>
        <dbReference type="ARBA" id="ARBA00022692"/>
    </source>
</evidence>
<dbReference type="AlphaFoldDB" id="G4TLZ6"/>
<dbReference type="InParanoid" id="G4TLZ6"/>
<accession>G4TLZ6</accession>
<keyword evidence="14" id="KW-1185">Reference proteome</keyword>
<dbReference type="PANTHER" id="PTHR13605">
    <property type="entry name" value="ER MEMBRANE PROTEIN COMPLEX SUBUNIT 7"/>
    <property type="match status" value="1"/>
</dbReference>
<reference evidence="13 14" key="1">
    <citation type="journal article" date="2011" name="PLoS Pathog.">
        <title>Endophytic Life Strategies Decoded by Genome and Transcriptome Analyses of the Mutualistic Root Symbiont Piriformospora indica.</title>
        <authorList>
            <person name="Zuccaro A."/>
            <person name="Lahrmann U."/>
            <person name="Guldener U."/>
            <person name="Langen G."/>
            <person name="Pfiffi S."/>
            <person name="Biedenkopf D."/>
            <person name="Wong P."/>
            <person name="Samans B."/>
            <person name="Grimm C."/>
            <person name="Basiewicz M."/>
            <person name="Murat C."/>
            <person name="Martin F."/>
            <person name="Kogel K.H."/>
        </authorList>
    </citation>
    <scope>NUCLEOTIDE SEQUENCE [LARGE SCALE GENOMIC DNA]</scope>
    <source>
        <strain evidence="13 14">DSM 11827</strain>
    </source>
</reference>
<evidence type="ECO:0000256" key="11">
    <source>
        <dbReference type="SAM" id="SignalP"/>
    </source>
</evidence>
<dbReference type="Proteomes" id="UP000007148">
    <property type="component" value="Unassembled WGS sequence"/>
</dbReference>
<feature type="domain" description="ER membrane protein complex subunit 7 beta-sandwich" evidence="12">
    <location>
        <begin position="40"/>
        <end position="155"/>
    </location>
</feature>
<name>G4TLZ6_SERID</name>
<keyword evidence="5 10" id="KW-1133">Transmembrane helix</keyword>
<evidence type="ECO:0000256" key="8">
    <source>
        <dbReference type="ARBA" id="ARBA00023326"/>
    </source>
</evidence>
<keyword evidence="6 10" id="KW-0472">Membrane</keyword>
<dbReference type="GO" id="GO:0072546">
    <property type="term" value="C:EMC complex"/>
    <property type="evidence" value="ECO:0007669"/>
    <property type="project" value="TreeGrafter"/>
</dbReference>
<keyword evidence="4 11" id="KW-0732">Signal</keyword>
<dbReference type="InterPro" id="IPR019008">
    <property type="entry name" value="Beta_sandwich_EMC7"/>
</dbReference>
<evidence type="ECO:0000256" key="10">
    <source>
        <dbReference type="SAM" id="Phobius"/>
    </source>
</evidence>
<protein>
    <recommendedName>
        <fullName evidence="12">ER membrane protein complex subunit 7 beta-sandwich domain-containing protein</fullName>
    </recommendedName>
</protein>
<dbReference type="STRING" id="1109443.G4TLZ6"/>
<evidence type="ECO:0000256" key="6">
    <source>
        <dbReference type="ARBA" id="ARBA00023136"/>
    </source>
</evidence>
<evidence type="ECO:0000256" key="7">
    <source>
        <dbReference type="ARBA" id="ARBA00023277"/>
    </source>
</evidence>
<dbReference type="HOGENOM" id="CLU_073620_3_0_1"/>
<dbReference type="PANTHER" id="PTHR13605:SF4">
    <property type="entry name" value="ER MEMBRANE PROTEIN COMPLEX SUBUNIT 7"/>
    <property type="match status" value="1"/>
</dbReference>
<evidence type="ECO:0000313" key="14">
    <source>
        <dbReference type="Proteomes" id="UP000007148"/>
    </source>
</evidence>
<keyword evidence="8" id="KW-0624">Polysaccharide degradation</keyword>
<evidence type="ECO:0000256" key="5">
    <source>
        <dbReference type="ARBA" id="ARBA00022989"/>
    </source>
</evidence>
<feature type="transmembrane region" description="Helical" evidence="10">
    <location>
        <begin position="152"/>
        <end position="170"/>
    </location>
</feature>
<feature type="region of interest" description="Disordered" evidence="9">
    <location>
        <begin position="202"/>
        <end position="228"/>
    </location>
</feature>
<evidence type="ECO:0000256" key="1">
    <source>
        <dbReference type="ARBA" id="ARBA00004167"/>
    </source>
</evidence>
<dbReference type="SUPFAM" id="SSF49452">
    <property type="entry name" value="Starch-binding domain-like"/>
    <property type="match status" value="1"/>
</dbReference>
<dbReference type="Gene3D" id="2.60.40.1120">
    <property type="entry name" value="Carboxypeptidase-like, regulatory domain"/>
    <property type="match status" value="1"/>
</dbReference>
<dbReference type="InterPro" id="IPR039163">
    <property type="entry name" value="EMC7"/>
</dbReference>
<comment type="similarity">
    <text evidence="2">Belongs to the EMC7 family.</text>
</comment>